<dbReference type="EMBL" id="JAIWYP010000005">
    <property type="protein sequence ID" value="KAH3823079.1"/>
    <property type="molecule type" value="Genomic_DNA"/>
</dbReference>
<evidence type="ECO:0000313" key="3">
    <source>
        <dbReference type="Proteomes" id="UP000828390"/>
    </source>
</evidence>
<comment type="caution">
    <text evidence="2">The sequence shown here is derived from an EMBL/GenBank/DDBJ whole genome shotgun (WGS) entry which is preliminary data.</text>
</comment>
<reference evidence="2" key="1">
    <citation type="journal article" date="2019" name="bioRxiv">
        <title>The Genome of the Zebra Mussel, Dreissena polymorpha: A Resource for Invasive Species Research.</title>
        <authorList>
            <person name="McCartney M.A."/>
            <person name="Auch B."/>
            <person name="Kono T."/>
            <person name="Mallez S."/>
            <person name="Zhang Y."/>
            <person name="Obille A."/>
            <person name="Becker A."/>
            <person name="Abrahante J.E."/>
            <person name="Garbe J."/>
            <person name="Badalamenti J.P."/>
            <person name="Herman A."/>
            <person name="Mangelson H."/>
            <person name="Liachko I."/>
            <person name="Sullivan S."/>
            <person name="Sone E.D."/>
            <person name="Koren S."/>
            <person name="Silverstein K.A.T."/>
            <person name="Beckman K.B."/>
            <person name="Gohl D.M."/>
        </authorList>
    </citation>
    <scope>NUCLEOTIDE SEQUENCE</scope>
    <source>
        <strain evidence="2">Duluth1</strain>
        <tissue evidence="2">Whole animal</tissue>
    </source>
</reference>
<accession>A0A9D4GX65</accession>
<proteinExistence type="predicted"/>
<organism evidence="2 3">
    <name type="scientific">Dreissena polymorpha</name>
    <name type="common">Zebra mussel</name>
    <name type="synonym">Mytilus polymorpha</name>
    <dbReference type="NCBI Taxonomy" id="45954"/>
    <lineage>
        <taxon>Eukaryota</taxon>
        <taxon>Metazoa</taxon>
        <taxon>Spiralia</taxon>
        <taxon>Lophotrochozoa</taxon>
        <taxon>Mollusca</taxon>
        <taxon>Bivalvia</taxon>
        <taxon>Autobranchia</taxon>
        <taxon>Heteroconchia</taxon>
        <taxon>Euheterodonta</taxon>
        <taxon>Imparidentia</taxon>
        <taxon>Neoheterodontei</taxon>
        <taxon>Myida</taxon>
        <taxon>Dreissenoidea</taxon>
        <taxon>Dreissenidae</taxon>
        <taxon>Dreissena</taxon>
    </lineage>
</organism>
<name>A0A9D4GX65_DREPO</name>
<feature type="compositionally biased region" description="Low complexity" evidence="1">
    <location>
        <begin position="29"/>
        <end position="39"/>
    </location>
</feature>
<protein>
    <submittedName>
        <fullName evidence="2">Uncharacterized protein</fullName>
    </submittedName>
</protein>
<gene>
    <name evidence="2" type="ORF">DPMN_124877</name>
</gene>
<evidence type="ECO:0000256" key="1">
    <source>
        <dbReference type="SAM" id="MobiDB-lite"/>
    </source>
</evidence>
<reference evidence="2" key="2">
    <citation type="submission" date="2020-11" db="EMBL/GenBank/DDBJ databases">
        <authorList>
            <person name="McCartney M.A."/>
            <person name="Auch B."/>
            <person name="Kono T."/>
            <person name="Mallez S."/>
            <person name="Becker A."/>
            <person name="Gohl D.M."/>
            <person name="Silverstein K.A.T."/>
            <person name="Koren S."/>
            <person name="Bechman K.B."/>
            <person name="Herman A."/>
            <person name="Abrahante J.E."/>
            <person name="Garbe J."/>
        </authorList>
    </citation>
    <scope>NUCLEOTIDE SEQUENCE</scope>
    <source>
        <strain evidence="2">Duluth1</strain>
        <tissue evidence="2">Whole animal</tissue>
    </source>
</reference>
<evidence type="ECO:0000313" key="2">
    <source>
        <dbReference type="EMBL" id="KAH3823079.1"/>
    </source>
</evidence>
<feature type="region of interest" description="Disordered" evidence="1">
    <location>
        <begin position="29"/>
        <end position="56"/>
    </location>
</feature>
<dbReference type="AlphaFoldDB" id="A0A9D4GX65"/>
<keyword evidence="3" id="KW-1185">Reference proteome</keyword>
<dbReference type="Proteomes" id="UP000828390">
    <property type="component" value="Unassembled WGS sequence"/>
</dbReference>
<sequence length="56" mass="5820">MVYTTGSAEICLTYGTRPTTQCFTCTIPSSTTSGSNSGPDSPPLVAEWTSRVTSGN</sequence>